<proteinExistence type="predicted"/>
<dbReference type="InterPro" id="IPR001789">
    <property type="entry name" value="Sig_transdc_resp-reg_receiver"/>
</dbReference>
<evidence type="ECO:0000259" key="6">
    <source>
        <dbReference type="PROSITE" id="PS50110"/>
    </source>
</evidence>
<evidence type="ECO:0000256" key="3">
    <source>
        <dbReference type="ARBA" id="ARBA00023015"/>
    </source>
</evidence>
<evidence type="ECO:0000256" key="1">
    <source>
        <dbReference type="ARBA" id="ARBA00022553"/>
    </source>
</evidence>
<keyword evidence="4" id="KW-0238">DNA-binding</keyword>
<dbReference type="SUPFAM" id="SSF159941">
    <property type="entry name" value="MM3350-like"/>
    <property type="match status" value="1"/>
</dbReference>
<dbReference type="AlphaFoldDB" id="A0A0F9VGM1"/>
<dbReference type="InterPro" id="IPR024047">
    <property type="entry name" value="MM3350-like_sf"/>
</dbReference>
<keyword evidence="5" id="KW-0804">Transcription</keyword>
<organism evidence="7">
    <name type="scientific">marine sediment metagenome</name>
    <dbReference type="NCBI Taxonomy" id="412755"/>
    <lineage>
        <taxon>unclassified sequences</taxon>
        <taxon>metagenomes</taxon>
        <taxon>ecological metagenomes</taxon>
    </lineage>
</organism>
<dbReference type="GO" id="GO:0003677">
    <property type="term" value="F:DNA binding"/>
    <property type="evidence" value="ECO:0007669"/>
    <property type="project" value="UniProtKB-KW"/>
</dbReference>
<dbReference type="Gene3D" id="3.40.50.2300">
    <property type="match status" value="1"/>
</dbReference>
<dbReference type="FunFam" id="1.10.10.60:FF:000036">
    <property type="entry name" value="Two-component system response regulator"/>
    <property type="match status" value="1"/>
</dbReference>
<sequence>MSSASPIYQLKVRLLGLSPMIWRRVLVSEVNSMTTEPLDLGDDKSLLLVDDDDAFLKRLAKAMEKRGFEVEMAGSVAAGKAIATARPPAYAVVDLRLEDGNGLDVVETLRARRPESRIVVLTGYGAIATAVAAVKIGATDYLAKPADATDVTNALLAVTDGLPPPPENPMSADRVRWEHIQRVYELCDRNVSETARRLSMHRRTLQRILAKRSPR</sequence>
<dbReference type="PANTHER" id="PTHR44591">
    <property type="entry name" value="STRESS RESPONSE REGULATOR PROTEIN 1"/>
    <property type="match status" value="1"/>
</dbReference>
<dbReference type="InterPro" id="IPR011006">
    <property type="entry name" value="CheY-like_superfamily"/>
</dbReference>
<name>A0A0F9VGM1_9ZZZZ</name>
<comment type="caution">
    <text evidence="7">The sequence shown here is derived from an EMBL/GenBank/DDBJ whole genome shotgun (WGS) entry which is preliminary data.</text>
</comment>
<dbReference type="GO" id="GO:0000160">
    <property type="term" value="P:phosphorelay signal transduction system"/>
    <property type="evidence" value="ECO:0007669"/>
    <property type="project" value="UniProtKB-KW"/>
</dbReference>
<accession>A0A0F9VGM1</accession>
<gene>
    <name evidence="7" type="ORF">LCGC14_0408120</name>
</gene>
<dbReference type="SUPFAM" id="SSF52172">
    <property type="entry name" value="CheY-like"/>
    <property type="match status" value="1"/>
</dbReference>
<keyword evidence="2" id="KW-0902">Two-component regulatory system</keyword>
<reference evidence="7" key="1">
    <citation type="journal article" date="2015" name="Nature">
        <title>Complex archaea that bridge the gap between prokaryotes and eukaryotes.</title>
        <authorList>
            <person name="Spang A."/>
            <person name="Saw J.H."/>
            <person name="Jorgensen S.L."/>
            <person name="Zaremba-Niedzwiedzka K."/>
            <person name="Martijn J."/>
            <person name="Lind A.E."/>
            <person name="van Eijk R."/>
            <person name="Schleper C."/>
            <person name="Guy L."/>
            <person name="Ettema T.J."/>
        </authorList>
    </citation>
    <scope>NUCLEOTIDE SEQUENCE</scope>
</reference>
<dbReference type="InterPro" id="IPR047772">
    <property type="entry name" value="ActR_PrrA_rreg"/>
</dbReference>
<dbReference type="CDD" id="cd17563">
    <property type="entry name" value="REC_RegA-like"/>
    <property type="match status" value="1"/>
</dbReference>
<protein>
    <recommendedName>
        <fullName evidence="6">Response regulatory domain-containing protein</fullName>
    </recommendedName>
</protein>
<evidence type="ECO:0000256" key="2">
    <source>
        <dbReference type="ARBA" id="ARBA00023012"/>
    </source>
</evidence>
<dbReference type="SMART" id="SM00448">
    <property type="entry name" value="REC"/>
    <property type="match status" value="1"/>
</dbReference>
<evidence type="ECO:0000313" key="7">
    <source>
        <dbReference type="EMBL" id="KKN72671.1"/>
    </source>
</evidence>
<dbReference type="PROSITE" id="PS50110">
    <property type="entry name" value="RESPONSE_REGULATORY"/>
    <property type="match status" value="1"/>
</dbReference>
<evidence type="ECO:0000256" key="4">
    <source>
        <dbReference type="ARBA" id="ARBA00023125"/>
    </source>
</evidence>
<dbReference type="PANTHER" id="PTHR44591:SF14">
    <property type="entry name" value="PROTEIN PILG"/>
    <property type="match status" value="1"/>
</dbReference>
<dbReference type="FunFam" id="3.40.50.2300:FF:000205">
    <property type="entry name" value="Two-component system response regulator"/>
    <property type="match status" value="1"/>
</dbReference>
<evidence type="ECO:0000256" key="5">
    <source>
        <dbReference type="ARBA" id="ARBA00023163"/>
    </source>
</evidence>
<dbReference type="Pfam" id="PF00072">
    <property type="entry name" value="Response_reg"/>
    <property type="match status" value="1"/>
</dbReference>
<keyword evidence="1" id="KW-0597">Phosphoprotein</keyword>
<keyword evidence="3" id="KW-0805">Transcription regulation</keyword>
<dbReference type="Gene3D" id="1.10.10.60">
    <property type="entry name" value="Homeodomain-like"/>
    <property type="match status" value="1"/>
</dbReference>
<dbReference type="NCBIfam" id="NF033791">
    <property type="entry name" value="ActR_PrrA_rreg"/>
    <property type="match status" value="1"/>
</dbReference>
<dbReference type="InterPro" id="IPR050595">
    <property type="entry name" value="Bact_response_regulator"/>
</dbReference>
<dbReference type="EMBL" id="LAZR01000357">
    <property type="protein sequence ID" value="KKN72671.1"/>
    <property type="molecule type" value="Genomic_DNA"/>
</dbReference>
<feature type="domain" description="Response regulatory" evidence="6">
    <location>
        <begin position="45"/>
        <end position="159"/>
    </location>
</feature>